<name>A0A0G0NZT3_9BACT</name>
<accession>A0A0G0NZT3</accession>
<reference evidence="2 3" key="1">
    <citation type="journal article" date="2015" name="Nature">
        <title>rRNA introns, odd ribosomes, and small enigmatic genomes across a large radiation of phyla.</title>
        <authorList>
            <person name="Brown C.T."/>
            <person name="Hug L.A."/>
            <person name="Thomas B.C."/>
            <person name="Sharon I."/>
            <person name="Castelle C.J."/>
            <person name="Singh A."/>
            <person name="Wilkins M.J."/>
            <person name="Williams K.H."/>
            <person name="Banfield J.F."/>
        </authorList>
    </citation>
    <scope>NUCLEOTIDE SEQUENCE [LARGE SCALE GENOMIC DNA]</scope>
</reference>
<gene>
    <name evidence="2" type="ORF">UT17_C0010G0003</name>
</gene>
<dbReference type="STRING" id="1618572.UT17_C0010G0003"/>
<dbReference type="Pfam" id="PF14341">
    <property type="entry name" value="PilX_N"/>
    <property type="match status" value="1"/>
</dbReference>
<proteinExistence type="predicted"/>
<evidence type="ECO:0000313" key="2">
    <source>
        <dbReference type="EMBL" id="KKQ91369.1"/>
    </source>
</evidence>
<protein>
    <recommendedName>
        <fullName evidence="1">Type 4 fimbrial biogenesis protein PilX N-terminal domain-containing protein</fullName>
    </recommendedName>
</protein>
<dbReference type="EMBL" id="LBVU01000010">
    <property type="protein sequence ID" value="KKQ91369.1"/>
    <property type="molecule type" value="Genomic_DNA"/>
</dbReference>
<dbReference type="InterPro" id="IPR025746">
    <property type="entry name" value="PilX_N_dom"/>
</dbReference>
<comment type="caution">
    <text evidence="2">The sequence shown here is derived from an EMBL/GenBank/DDBJ whole genome shotgun (WGS) entry which is preliminary data.</text>
</comment>
<organism evidence="2 3">
    <name type="scientific">Candidatus Woesebacteria bacterium GW2011_GWB1_39_10</name>
    <dbReference type="NCBI Taxonomy" id="1618572"/>
    <lineage>
        <taxon>Bacteria</taxon>
        <taxon>Candidatus Woeseibacteriota</taxon>
    </lineage>
</organism>
<evidence type="ECO:0000313" key="3">
    <source>
        <dbReference type="Proteomes" id="UP000034774"/>
    </source>
</evidence>
<feature type="domain" description="Type 4 fimbrial biogenesis protein PilX N-terminal" evidence="1">
    <location>
        <begin position="4"/>
        <end position="54"/>
    </location>
</feature>
<dbReference type="Proteomes" id="UP000034774">
    <property type="component" value="Unassembled WGS sequence"/>
</dbReference>
<evidence type="ECO:0000259" key="1">
    <source>
        <dbReference type="Pfam" id="PF14341"/>
    </source>
</evidence>
<dbReference type="AlphaFoldDB" id="A0A0G0NZT3"/>
<sequence>MLRRGQALIVVLLILGVVTTVGLSIASRSVTEVGVSTGSEESSRALSAAEAGLEAQLGGAQIPTISGTDIQVDAKPSGSAGSLSVADLLASGEVATVFVDKSTGNSMTVCWGLANGNAELETAVYFTVGNNTNVDRKYTPSGNLGTCPNDGRIYANSTSITLPNGSEYVRMRLWGNGEVKQPLGVTTSGTFPTQGTEITAVGTVGSTVRKIKVFDQTPDVPEVFEAAVFSGKRLVK</sequence>